<name>A0ABQ5BD04_9ASTR</name>
<evidence type="ECO:0000259" key="2">
    <source>
        <dbReference type="Pfam" id="PF25597"/>
    </source>
</evidence>
<evidence type="ECO:0000313" key="4">
    <source>
        <dbReference type="Proteomes" id="UP001151760"/>
    </source>
</evidence>
<evidence type="ECO:0000256" key="1">
    <source>
        <dbReference type="SAM" id="MobiDB-lite"/>
    </source>
</evidence>
<feature type="compositionally biased region" description="Low complexity" evidence="1">
    <location>
        <begin position="420"/>
        <end position="439"/>
    </location>
</feature>
<comment type="caution">
    <text evidence="3">The sequence shown here is derived from an EMBL/GenBank/DDBJ whole genome shotgun (WGS) entry which is preliminary data.</text>
</comment>
<gene>
    <name evidence="3" type="ORF">Tco_0859166</name>
</gene>
<dbReference type="InterPro" id="IPR057670">
    <property type="entry name" value="SH3_retrovirus"/>
</dbReference>
<dbReference type="Proteomes" id="UP001151760">
    <property type="component" value="Unassembled WGS sequence"/>
</dbReference>
<feature type="compositionally biased region" description="Polar residues" evidence="1">
    <location>
        <begin position="489"/>
        <end position="499"/>
    </location>
</feature>
<dbReference type="Pfam" id="PF25597">
    <property type="entry name" value="SH3_retrovirus"/>
    <property type="match status" value="1"/>
</dbReference>
<dbReference type="EMBL" id="BQNB010013123">
    <property type="protein sequence ID" value="GJT12124.1"/>
    <property type="molecule type" value="Genomic_DNA"/>
</dbReference>
<accession>A0ABQ5BD04</accession>
<feature type="region of interest" description="Disordered" evidence="1">
    <location>
        <begin position="472"/>
        <end position="499"/>
    </location>
</feature>
<feature type="compositionally biased region" description="Basic and acidic residues" evidence="1">
    <location>
        <begin position="254"/>
        <end position="264"/>
    </location>
</feature>
<organism evidence="3 4">
    <name type="scientific">Tanacetum coccineum</name>
    <dbReference type="NCBI Taxonomy" id="301880"/>
    <lineage>
        <taxon>Eukaryota</taxon>
        <taxon>Viridiplantae</taxon>
        <taxon>Streptophyta</taxon>
        <taxon>Embryophyta</taxon>
        <taxon>Tracheophyta</taxon>
        <taxon>Spermatophyta</taxon>
        <taxon>Magnoliopsida</taxon>
        <taxon>eudicotyledons</taxon>
        <taxon>Gunneridae</taxon>
        <taxon>Pentapetalae</taxon>
        <taxon>asterids</taxon>
        <taxon>campanulids</taxon>
        <taxon>Asterales</taxon>
        <taxon>Asteraceae</taxon>
        <taxon>Asteroideae</taxon>
        <taxon>Anthemideae</taxon>
        <taxon>Anthemidinae</taxon>
        <taxon>Tanacetum</taxon>
    </lineage>
</organism>
<feature type="compositionally biased region" description="Polar residues" evidence="1">
    <location>
        <begin position="240"/>
        <end position="253"/>
    </location>
</feature>
<feature type="region of interest" description="Disordered" evidence="1">
    <location>
        <begin position="222"/>
        <end position="264"/>
    </location>
</feature>
<reference evidence="3" key="1">
    <citation type="journal article" date="2022" name="Int. J. Mol. Sci.">
        <title>Draft Genome of Tanacetum Coccineum: Genomic Comparison of Closely Related Tanacetum-Family Plants.</title>
        <authorList>
            <person name="Yamashiro T."/>
            <person name="Shiraishi A."/>
            <person name="Nakayama K."/>
            <person name="Satake H."/>
        </authorList>
    </citation>
    <scope>NUCLEOTIDE SEQUENCE</scope>
</reference>
<reference evidence="3" key="2">
    <citation type="submission" date="2022-01" db="EMBL/GenBank/DDBJ databases">
        <authorList>
            <person name="Yamashiro T."/>
            <person name="Shiraishi A."/>
            <person name="Satake H."/>
            <person name="Nakayama K."/>
        </authorList>
    </citation>
    <scope>NUCLEOTIDE SEQUENCE</scope>
</reference>
<proteinExistence type="predicted"/>
<feature type="domain" description="Retroviral polymerase SH3-like" evidence="2">
    <location>
        <begin position="280"/>
        <end position="333"/>
    </location>
</feature>
<feature type="region of interest" description="Disordered" evidence="1">
    <location>
        <begin position="409"/>
        <end position="439"/>
    </location>
</feature>
<protein>
    <submittedName>
        <fullName evidence="3">Retrovirus-related pol polyprotein from transposon TNT 1-94</fullName>
    </submittedName>
</protein>
<sequence length="499" mass="55628">MPRLTPQLVEFCTLQTFVVQKRVLKTRFLFLNPLEIVQDLQDTSESSDDNYSTDVNVSSRAIVGNQDPSLEVVEIVDPEVGRNNDDILLTIKDDILLSPSFPNFSGGGYTFDNLYSASENFPFNAIEEIVVAVHYSSSLLFPIFKAFYVDNDHFKEKSSGSTTTHVDFSQYDSFILDLSNDQFPPADRSDPYHEEFADELAHIMSLPNLECFKFKETDIQEKEQKESQKQTKPSTKWKRQSQTEAKVSQSQKANPDKVKSRPMQDKKPDLTFFCVFGAFCYPTNDSEDLGKLQPTADIGIFVGYAPIRKGYRIYNKRTRCIMETIHMQFDELTEQVAPVQLSTGPAPTYLTPRQISSGLVPNPVPAAPYVPPTNKELEILFQPMFDEYMEPPRVEIPVSPALAVSVPVNSAGTPSSTTIDQDAPSPSHSPSSSALQSPSLHTGIAADSTLMEDNPFAPVDNHPFINVFDLEPSSEASSSRDLSSADSPYVSQTLYHLGK</sequence>
<feature type="compositionally biased region" description="Low complexity" evidence="1">
    <location>
        <begin position="472"/>
        <end position="488"/>
    </location>
</feature>
<evidence type="ECO:0000313" key="3">
    <source>
        <dbReference type="EMBL" id="GJT12124.1"/>
    </source>
</evidence>
<keyword evidence="4" id="KW-1185">Reference proteome</keyword>